<evidence type="ECO:0000256" key="1">
    <source>
        <dbReference type="SAM" id="MobiDB-lite"/>
    </source>
</evidence>
<evidence type="ECO:0000313" key="3">
    <source>
        <dbReference type="EMBL" id="ADH89069.1"/>
    </source>
</evidence>
<evidence type="ECO:0000259" key="2">
    <source>
        <dbReference type="Pfam" id="PF04230"/>
    </source>
</evidence>
<reference evidence="3 4" key="1">
    <citation type="journal article" date="2012" name="Stand. Genomic Sci.">
        <title>Complete genome sequence of the facultatively chemolithoautotrophic and methylotrophic alpha Proteobacterium Starkeya novella type strain (ATCC 8093(T)).</title>
        <authorList>
            <person name="Kappler U."/>
            <person name="Davenport K."/>
            <person name="Beatson S."/>
            <person name="Lucas S."/>
            <person name="Lapidus A."/>
            <person name="Copeland A."/>
            <person name="Berry K.W."/>
            <person name="Glavina Del Rio T."/>
            <person name="Hammon N."/>
            <person name="Dalin E."/>
            <person name="Tice H."/>
            <person name="Pitluck S."/>
            <person name="Richardson P."/>
            <person name="Bruce D."/>
            <person name="Goodwin L.A."/>
            <person name="Han C."/>
            <person name="Tapia R."/>
            <person name="Detter J.C."/>
            <person name="Chang Y.J."/>
            <person name="Jeffries C.D."/>
            <person name="Land M."/>
            <person name="Hauser L."/>
            <person name="Kyrpides N.C."/>
            <person name="Goker M."/>
            <person name="Ivanova N."/>
            <person name="Klenk H.P."/>
            <person name="Woyke T."/>
        </authorList>
    </citation>
    <scope>NUCLEOTIDE SEQUENCE [LARGE SCALE GENOMIC DNA]</scope>
    <source>
        <strain evidence="4">ATCC 8093 / DSM 506 / JCM 20403 / CCM 1077 / IAM 12100 / NBRC 12443 / NCIMB 10456</strain>
    </source>
</reference>
<organism evidence="3 4">
    <name type="scientific">Ancylobacter novellus (strain ATCC 8093 / DSM 506 / JCM 20403 / CCM 1077 / IAM 12100 / NBRC 12443 / NCIMB 10456)</name>
    <name type="common">Starkeya novella</name>
    <dbReference type="NCBI Taxonomy" id="639283"/>
    <lineage>
        <taxon>Bacteria</taxon>
        <taxon>Pseudomonadati</taxon>
        <taxon>Pseudomonadota</taxon>
        <taxon>Alphaproteobacteria</taxon>
        <taxon>Hyphomicrobiales</taxon>
        <taxon>Xanthobacteraceae</taxon>
        <taxon>Ancylobacter</taxon>
    </lineage>
</organism>
<evidence type="ECO:0000313" key="4">
    <source>
        <dbReference type="Proteomes" id="UP000006633"/>
    </source>
</evidence>
<feature type="domain" description="Polysaccharide pyruvyl transferase" evidence="2">
    <location>
        <begin position="154"/>
        <end position="279"/>
    </location>
</feature>
<dbReference type="InterPro" id="IPR007345">
    <property type="entry name" value="Polysacch_pyruvyl_Trfase"/>
</dbReference>
<dbReference type="OrthoDB" id="9803627at2"/>
<accession>D6ZYF7</accession>
<keyword evidence="4" id="KW-1185">Reference proteome</keyword>
<sequence>MGLRRIWTNILRGPAVPAEPPGRRSGRGNGNFESGFDEEGTSDVIENSLRNIVRDKGAVPLTWAAATKVQHYLNLGDALSPVMVALVSGKPIIHQAHDALSVRMAAVGTIAQNMKGGDVSIWGTGSSRYLQTAQEGERVVFRPDPATRYRVYATRGPVGRAILGEENAVGAPVYGDPVWALPRFYNPKIEKKWEIGVIVHLSDLTDRALDTLPREAYERYHVPADFKGSVRIINTLTAISAESMREKLDEILACKRLVSTSLHGMVFAESYGIPCLYFAPRGTPDGLINRKLDPDDGYDLRITDLYQGLGRTHLPVYVQRRNKPTDWEHLMWSIDLAWEPVEFDIDPLIDAFPIDVAPISAPAGASIFEHPLIRDIPYAHGGGAAPPKARVAEAHAVAG</sequence>
<dbReference type="HOGENOM" id="CLU_071049_0_0_5"/>
<proteinExistence type="predicted"/>
<name>D6ZYF7_ANCN5</name>
<feature type="region of interest" description="Disordered" evidence="1">
    <location>
        <begin position="14"/>
        <end position="40"/>
    </location>
</feature>
<dbReference type="Proteomes" id="UP000006633">
    <property type="component" value="Chromosome"/>
</dbReference>
<dbReference type="AlphaFoldDB" id="D6ZYF7"/>
<dbReference type="KEGG" id="sno:Snov_1765"/>
<dbReference type="eggNOG" id="COG2327">
    <property type="taxonomic scope" value="Bacteria"/>
</dbReference>
<dbReference type="STRING" id="639283.Snov_1765"/>
<gene>
    <name evidence="3" type="ordered locus">Snov_1765</name>
</gene>
<dbReference type="EMBL" id="CP002026">
    <property type="protein sequence ID" value="ADH89069.1"/>
    <property type="molecule type" value="Genomic_DNA"/>
</dbReference>
<dbReference type="Pfam" id="PF04230">
    <property type="entry name" value="PS_pyruv_trans"/>
    <property type="match status" value="1"/>
</dbReference>
<protein>
    <submittedName>
        <fullName evidence="3">ExoV-like protein</fullName>
    </submittedName>
</protein>